<dbReference type="PROSITE" id="PS50158">
    <property type="entry name" value="ZF_CCHC"/>
    <property type="match status" value="1"/>
</dbReference>
<dbReference type="GO" id="GO:0008270">
    <property type="term" value="F:zinc ion binding"/>
    <property type="evidence" value="ECO:0007669"/>
    <property type="project" value="UniProtKB-KW"/>
</dbReference>
<dbReference type="InterPro" id="IPR001878">
    <property type="entry name" value="Znf_CCHC"/>
</dbReference>
<dbReference type="SMART" id="SM00343">
    <property type="entry name" value="ZnF_C2HC"/>
    <property type="match status" value="1"/>
</dbReference>
<feature type="domain" description="CCHC-type" evidence="2">
    <location>
        <begin position="201"/>
        <end position="217"/>
    </location>
</feature>
<comment type="caution">
    <text evidence="3">The sequence shown here is derived from an EMBL/GenBank/DDBJ whole genome shotgun (WGS) entry which is preliminary data.</text>
</comment>
<evidence type="ECO:0000313" key="3">
    <source>
        <dbReference type="EMBL" id="OWZ13069.1"/>
    </source>
</evidence>
<keyword evidence="1" id="KW-0862">Zinc</keyword>
<dbReference type="EMBL" id="NBNE01001680">
    <property type="protein sequence ID" value="OWZ13069.1"/>
    <property type="molecule type" value="Genomic_DNA"/>
</dbReference>
<protein>
    <recommendedName>
        <fullName evidence="2">CCHC-type domain-containing protein</fullName>
    </recommendedName>
</protein>
<gene>
    <name evidence="3" type="ORF">PHMEG_00013676</name>
</gene>
<keyword evidence="1" id="KW-0863">Zinc-finger</keyword>
<keyword evidence="4" id="KW-1185">Reference proteome</keyword>
<dbReference type="AlphaFoldDB" id="A0A225W7C8"/>
<dbReference type="PANTHER" id="PTHR37984">
    <property type="entry name" value="PROTEIN CBG26694"/>
    <property type="match status" value="1"/>
</dbReference>
<dbReference type="InterPro" id="IPR036875">
    <property type="entry name" value="Znf_CCHC_sf"/>
</dbReference>
<evidence type="ECO:0000313" key="4">
    <source>
        <dbReference type="Proteomes" id="UP000198211"/>
    </source>
</evidence>
<organism evidence="3 4">
    <name type="scientific">Phytophthora megakarya</name>
    <dbReference type="NCBI Taxonomy" id="4795"/>
    <lineage>
        <taxon>Eukaryota</taxon>
        <taxon>Sar</taxon>
        <taxon>Stramenopiles</taxon>
        <taxon>Oomycota</taxon>
        <taxon>Peronosporomycetes</taxon>
        <taxon>Peronosporales</taxon>
        <taxon>Peronosporaceae</taxon>
        <taxon>Phytophthora</taxon>
    </lineage>
</organism>
<proteinExistence type="predicted"/>
<evidence type="ECO:0000259" key="2">
    <source>
        <dbReference type="PROSITE" id="PS50158"/>
    </source>
</evidence>
<dbReference type="GO" id="GO:0003676">
    <property type="term" value="F:nucleic acid binding"/>
    <property type="evidence" value="ECO:0007669"/>
    <property type="project" value="InterPro"/>
</dbReference>
<evidence type="ECO:0000256" key="1">
    <source>
        <dbReference type="PROSITE-ProRule" id="PRU00047"/>
    </source>
</evidence>
<dbReference type="InterPro" id="IPR050951">
    <property type="entry name" value="Retrovirus_Pol_polyprotein"/>
</dbReference>
<sequence length="660" mass="77110">MQQANEWYEYIVASRGNHNTTSTHAAESSDFVTLISSNLGKSVLNWYRAYIADCESLNVHKTREQLKIQLRTRFRPKDFECDLCEHKFHLKQKEAIHEYVPKFQDLLHDTELGINEMEKRSFSIMDYVKKPRRRSMKKVLVRYKRLQKSPLTLGLHITQGNHREFRLSHLIEKKLQVLPKQEPANRFEEKAKKDDWTKTAKCNNCGEIGHISPQCKKPKHNESKRYISGSVYAILEVEVLAYKNEDQQTNVSVFVDNGSSFNGVTEGFVKKLELEVTEHELMQVYLDSIKYILENLPSYPCSEKKDIVLGMVWLREQNPDVNRKTFQIKPRNKAARPIPVKIFNYYRHHGHQGRHDPTRIISSTQFRRIIRKDKDVEAVSMINPHDSEKAERFKRQGLKTLKDNPSYPILRKYADTVFRTELPSETPPILLINARLFEIRPKPWFKQALYDQCTCVKKTNFADESRARYTIQLDPVGWCIVHDFHQQNLATILPAIPMPLKEDTFDAMAGRFWYSCMDLFWGGLSGIPGTFSHLLQKIFRELRDVMRIYFDDIYLFTTNEDVSEHLEALDRLSKCQFCVDEIPCVGDFVGRNGVRMDPDEVNIIADWPVPKTKKQMESFLGTTVYVSRFCNDFAQFTGPLHESINGKRSQERILLTKDQL</sequence>
<dbReference type="Gene3D" id="3.30.70.270">
    <property type="match status" value="2"/>
</dbReference>
<dbReference type="SUPFAM" id="SSF57756">
    <property type="entry name" value="Retrovirus zinc finger-like domains"/>
    <property type="match status" value="1"/>
</dbReference>
<dbReference type="InterPro" id="IPR043128">
    <property type="entry name" value="Rev_trsase/Diguanyl_cyclase"/>
</dbReference>
<accession>A0A225W7C8</accession>
<dbReference type="InterPro" id="IPR043502">
    <property type="entry name" value="DNA/RNA_pol_sf"/>
</dbReference>
<dbReference type="PANTHER" id="PTHR37984:SF5">
    <property type="entry name" value="PROTEIN NYNRIN-LIKE"/>
    <property type="match status" value="1"/>
</dbReference>
<keyword evidence="1" id="KW-0479">Metal-binding</keyword>
<reference evidence="4" key="1">
    <citation type="submission" date="2017-03" db="EMBL/GenBank/DDBJ databases">
        <title>Phytopthora megakarya and P. palmivora, two closely related causual agents of cacao black pod achieved similar genome size and gene model numbers by different mechanisms.</title>
        <authorList>
            <person name="Ali S."/>
            <person name="Shao J."/>
            <person name="Larry D.J."/>
            <person name="Kronmiller B."/>
            <person name="Shen D."/>
            <person name="Strem M.D."/>
            <person name="Melnick R.L."/>
            <person name="Guiltinan M.J."/>
            <person name="Tyler B.M."/>
            <person name="Meinhardt L.W."/>
            <person name="Bailey B.A."/>
        </authorList>
    </citation>
    <scope>NUCLEOTIDE SEQUENCE [LARGE SCALE GENOMIC DNA]</scope>
    <source>
        <strain evidence="4">zdho120</strain>
    </source>
</reference>
<dbReference type="Pfam" id="PF00098">
    <property type="entry name" value="zf-CCHC"/>
    <property type="match status" value="1"/>
</dbReference>
<dbReference type="Proteomes" id="UP000198211">
    <property type="component" value="Unassembled WGS sequence"/>
</dbReference>
<name>A0A225W7C8_9STRA</name>
<dbReference type="SUPFAM" id="SSF56672">
    <property type="entry name" value="DNA/RNA polymerases"/>
    <property type="match status" value="1"/>
</dbReference>